<sequence>MRRGCRDVPYTRARPCLHTQDTRHGSAGVTTPGSIMVNRGTRNASFTQARPCVWRVLIDPVLQFGLLPTHFFIEDPSMRSHSVSVVSWSLMVSE</sequence>
<protein>
    <submittedName>
        <fullName evidence="1">Uncharacterized protein</fullName>
    </submittedName>
</protein>
<evidence type="ECO:0000313" key="2">
    <source>
        <dbReference type="Proteomes" id="UP001066276"/>
    </source>
</evidence>
<evidence type="ECO:0000313" key="1">
    <source>
        <dbReference type="EMBL" id="KAJ1214162.1"/>
    </source>
</evidence>
<dbReference type="Proteomes" id="UP001066276">
    <property type="component" value="Chromosome 1_1"/>
</dbReference>
<dbReference type="AlphaFoldDB" id="A0AAV7WJF1"/>
<organism evidence="1 2">
    <name type="scientific">Pleurodeles waltl</name>
    <name type="common">Iberian ribbed newt</name>
    <dbReference type="NCBI Taxonomy" id="8319"/>
    <lineage>
        <taxon>Eukaryota</taxon>
        <taxon>Metazoa</taxon>
        <taxon>Chordata</taxon>
        <taxon>Craniata</taxon>
        <taxon>Vertebrata</taxon>
        <taxon>Euteleostomi</taxon>
        <taxon>Amphibia</taxon>
        <taxon>Batrachia</taxon>
        <taxon>Caudata</taxon>
        <taxon>Salamandroidea</taxon>
        <taxon>Salamandridae</taxon>
        <taxon>Pleurodelinae</taxon>
        <taxon>Pleurodeles</taxon>
    </lineage>
</organism>
<proteinExistence type="predicted"/>
<comment type="caution">
    <text evidence="1">The sequence shown here is derived from an EMBL/GenBank/DDBJ whole genome shotgun (WGS) entry which is preliminary data.</text>
</comment>
<gene>
    <name evidence="1" type="ORF">NDU88_001788</name>
</gene>
<name>A0AAV7WJF1_PLEWA</name>
<accession>A0AAV7WJF1</accession>
<reference evidence="1" key="1">
    <citation type="journal article" date="2022" name="bioRxiv">
        <title>Sequencing and chromosome-scale assembly of the giantPleurodeles waltlgenome.</title>
        <authorList>
            <person name="Brown T."/>
            <person name="Elewa A."/>
            <person name="Iarovenko S."/>
            <person name="Subramanian E."/>
            <person name="Araus A.J."/>
            <person name="Petzold A."/>
            <person name="Susuki M."/>
            <person name="Suzuki K.-i.T."/>
            <person name="Hayashi T."/>
            <person name="Toyoda A."/>
            <person name="Oliveira C."/>
            <person name="Osipova E."/>
            <person name="Leigh N.D."/>
            <person name="Simon A."/>
            <person name="Yun M.H."/>
        </authorList>
    </citation>
    <scope>NUCLEOTIDE SEQUENCE</scope>
    <source>
        <strain evidence="1">20211129_DDA</strain>
        <tissue evidence="1">Liver</tissue>
    </source>
</reference>
<keyword evidence="2" id="KW-1185">Reference proteome</keyword>
<dbReference type="EMBL" id="JANPWB010000001">
    <property type="protein sequence ID" value="KAJ1214162.1"/>
    <property type="molecule type" value="Genomic_DNA"/>
</dbReference>